<gene>
    <name evidence="2" type="ORF">ENW50_00635</name>
</gene>
<evidence type="ECO:0000313" key="2">
    <source>
        <dbReference type="EMBL" id="HGY93187.1"/>
    </source>
</evidence>
<name>A0A7V4XQE8_9BACT</name>
<reference evidence="2" key="1">
    <citation type="journal article" date="2020" name="mSystems">
        <title>Genome- and Community-Level Interaction Insights into Carbon Utilization and Element Cycling Functions of Hydrothermarchaeota in Hydrothermal Sediment.</title>
        <authorList>
            <person name="Zhou Z."/>
            <person name="Liu Y."/>
            <person name="Xu W."/>
            <person name="Pan J."/>
            <person name="Luo Z.H."/>
            <person name="Li M."/>
        </authorList>
    </citation>
    <scope>NUCLEOTIDE SEQUENCE [LARGE SCALE GENOMIC DNA]</scope>
    <source>
        <strain evidence="2">SpSt-855</strain>
    </source>
</reference>
<sequence length="331" mass="35921">MPQGWRNSSVSRTTKWKAMLGACALTAMMTAALPAHAVQLSNDAQSAIPQQVQQLIDIDYRAMENSDTAMQMKARLMPPQLKALERALKASGLDESHDVDSLCFAAYRPAANSSFTRILGVAQGQFSVPDIIATFNKKKVKPTMIRANKLYPMGAGGMMVTFLNPTTMLFGSLEALRPALAARDGRAPSIQSNTQMMAAMQQVQTQPIWSILDQKGTQFMMRSLLGQASQLADFNAVKSRLLSSSYTMNFNNGVKFALNVNTPDTITAATMSSLLNAAAMYEKLSGTPVEKQAIDATSIDSTAGVLEVRFNTTDDEFASLLQSPLFQTVVK</sequence>
<dbReference type="AlphaFoldDB" id="A0A7V4XQE8"/>
<organism evidence="2">
    <name type="scientific">Acidobacterium capsulatum</name>
    <dbReference type="NCBI Taxonomy" id="33075"/>
    <lineage>
        <taxon>Bacteria</taxon>
        <taxon>Pseudomonadati</taxon>
        <taxon>Acidobacteriota</taxon>
        <taxon>Terriglobia</taxon>
        <taxon>Terriglobales</taxon>
        <taxon>Acidobacteriaceae</taxon>
        <taxon>Acidobacterium</taxon>
    </lineage>
</organism>
<feature type="chain" id="PRO_5030527037" description="Lipoprotein" evidence="1">
    <location>
        <begin position="38"/>
        <end position="331"/>
    </location>
</feature>
<dbReference type="EMBL" id="DTKL01000008">
    <property type="protein sequence ID" value="HGY93187.1"/>
    <property type="molecule type" value="Genomic_DNA"/>
</dbReference>
<keyword evidence="1" id="KW-0732">Signal</keyword>
<accession>A0A7V4XQE8</accession>
<protein>
    <recommendedName>
        <fullName evidence="3">Lipoprotein</fullName>
    </recommendedName>
</protein>
<comment type="caution">
    <text evidence="2">The sequence shown here is derived from an EMBL/GenBank/DDBJ whole genome shotgun (WGS) entry which is preliminary data.</text>
</comment>
<proteinExistence type="predicted"/>
<feature type="signal peptide" evidence="1">
    <location>
        <begin position="1"/>
        <end position="37"/>
    </location>
</feature>
<evidence type="ECO:0000256" key="1">
    <source>
        <dbReference type="SAM" id="SignalP"/>
    </source>
</evidence>
<evidence type="ECO:0008006" key="3">
    <source>
        <dbReference type="Google" id="ProtNLM"/>
    </source>
</evidence>